<feature type="active site" description="Proton acceptor" evidence="4">
    <location>
        <position position="341"/>
    </location>
</feature>
<evidence type="ECO:0000256" key="4">
    <source>
        <dbReference type="PIRSR" id="PIRSR600542-1"/>
    </source>
</evidence>
<dbReference type="GO" id="GO:0004092">
    <property type="term" value="F:carnitine O-acetyltransferase activity"/>
    <property type="evidence" value="ECO:0007669"/>
    <property type="project" value="TreeGrafter"/>
</dbReference>
<keyword evidence="3 5" id="KW-0012">Acyltransferase</keyword>
<evidence type="ECO:0000313" key="8">
    <source>
        <dbReference type="Proteomes" id="UP001258017"/>
    </source>
</evidence>
<dbReference type="GO" id="GO:0019254">
    <property type="term" value="P:carnitine metabolic process, CoA-linked"/>
    <property type="evidence" value="ECO:0007669"/>
    <property type="project" value="TreeGrafter"/>
</dbReference>
<accession>A0AAD9RKC1</accession>
<evidence type="ECO:0000256" key="5">
    <source>
        <dbReference type="RuleBase" id="RU003801"/>
    </source>
</evidence>
<evidence type="ECO:0000313" key="7">
    <source>
        <dbReference type="EMBL" id="KAK2581334.1"/>
    </source>
</evidence>
<dbReference type="AlphaFoldDB" id="A0AAD9RKC1"/>
<keyword evidence="8" id="KW-1185">Reference proteome</keyword>
<evidence type="ECO:0000256" key="3">
    <source>
        <dbReference type="ARBA" id="ARBA00023315"/>
    </source>
</evidence>
<dbReference type="PANTHER" id="PTHR22589">
    <property type="entry name" value="CARNITINE O-ACYLTRANSFERASE"/>
    <property type="match status" value="1"/>
</dbReference>
<evidence type="ECO:0000256" key="2">
    <source>
        <dbReference type="ARBA" id="ARBA00022679"/>
    </source>
</evidence>
<keyword evidence="2 5" id="KW-0808">Transferase</keyword>
<dbReference type="InterPro" id="IPR039551">
    <property type="entry name" value="Cho/carn_acyl_trans"/>
</dbReference>
<dbReference type="SUPFAM" id="SSF52777">
    <property type="entry name" value="CoA-dependent acyltransferases"/>
    <property type="match status" value="2"/>
</dbReference>
<reference evidence="7" key="2">
    <citation type="journal article" date="2023" name="Commun. Biol.">
        <title>Intrasexual cuticular hydrocarbon dimorphism in a wasp sheds light on hydrocarbon biosynthesis genes in Hymenoptera.</title>
        <authorList>
            <person name="Moris V.C."/>
            <person name="Podsiadlowski L."/>
            <person name="Martin S."/>
            <person name="Oeyen J.P."/>
            <person name="Donath A."/>
            <person name="Petersen M."/>
            <person name="Wilbrandt J."/>
            <person name="Misof B."/>
            <person name="Liedtke D."/>
            <person name="Thamm M."/>
            <person name="Scheiner R."/>
            <person name="Schmitt T."/>
            <person name="Niehuis O."/>
        </authorList>
    </citation>
    <scope>NUCLEOTIDE SEQUENCE</scope>
    <source>
        <strain evidence="7">GBR_01_08_01A</strain>
    </source>
</reference>
<name>A0AAD9RKC1_9HYME</name>
<dbReference type="PANTHER" id="PTHR22589:SF103">
    <property type="entry name" value="CARNITINE O-ACETYL-TRANSFERASE, ISOFORM A-RELATED"/>
    <property type="match status" value="1"/>
</dbReference>
<comment type="similarity">
    <text evidence="1 5">Belongs to the carnitine/choline acetyltransferase family.</text>
</comment>
<feature type="domain" description="Choline/carnitine acyltransferase" evidence="6">
    <location>
        <begin position="41"/>
        <end position="609"/>
    </location>
</feature>
<dbReference type="Gene3D" id="3.30.559.10">
    <property type="entry name" value="Chloramphenicol acetyltransferase-like domain"/>
    <property type="match status" value="1"/>
</dbReference>
<evidence type="ECO:0000259" key="6">
    <source>
        <dbReference type="Pfam" id="PF00755"/>
    </source>
</evidence>
<gene>
    <name evidence="7" type="ORF">KPH14_008106</name>
</gene>
<dbReference type="EMBL" id="JAIFRP010000042">
    <property type="protein sequence ID" value="KAK2581334.1"/>
    <property type="molecule type" value="Genomic_DNA"/>
</dbReference>
<dbReference type="InterPro" id="IPR023213">
    <property type="entry name" value="CAT-like_dom_sf"/>
</dbReference>
<evidence type="ECO:0000256" key="1">
    <source>
        <dbReference type="ARBA" id="ARBA00005232"/>
    </source>
</evidence>
<dbReference type="InterPro" id="IPR000542">
    <property type="entry name" value="Carn_acyl_trans"/>
</dbReference>
<dbReference type="PROSITE" id="PS00440">
    <property type="entry name" value="ACYLTRANSF_C_2"/>
    <property type="match status" value="1"/>
</dbReference>
<proteinExistence type="inferred from homology"/>
<reference evidence="7" key="1">
    <citation type="submission" date="2021-08" db="EMBL/GenBank/DDBJ databases">
        <authorList>
            <person name="Misof B."/>
            <person name="Oliver O."/>
            <person name="Podsiadlowski L."/>
            <person name="Donath A."/>
            <person name="Peters R."/>
            <person name="Mayer C."/>
            <person name="Rust J."/>
            <person name="Gunkel S."/>
            <person name="Lesny P."/>
            <person name="Martin S."/>
            <person name="Oeyen J.P."/>
            <person name="Petersen M."/>
            <person name="Panagiotis P."/>
            <person name="Wilbrandt J."/>
            <person name="Tanja T."/>
        </authorList>
    </citation>
    <scope>NUCLEOTIDE SEQUENCE</scope>
    <source>
        <strain evidence="7">GBR_01_08_01A</strain>
        <tissue evidence="7">Thorax + abdomen</tissue>
    </source>
</reference>
<organism evidence="7 8">
    <name type="scientific">Odynerus spinipes</name>
    <dbReference type="NCBI Taxonomy" id="1348599"/>
    <lineage>
        <taxon>Eukaryota</taxon>
        <taxon>Metazoa</taxon>
        <taxon>Ecdysozoa</taxon>
        <taxon>Arthropoda</taxon>
        <taxon>Hexapoda</taxon>
        <taxon>Insecta</taxon>
        <taxon>Pterygota</taxon>
        <taxon>Neoptera</taxon>
        <taxon>Endopterygota</taxon>
        <taxon>Hymenoptera</taxon>
        <taxon>Apocrita</taxon>
        <taxon>Aculeata</taxon>
        <taxon>Vespoidea</taxon>
        <taxon>Vespidae</taxon>
        <taxon>Eumeninae</taxon>
        <taxon>Odynerus</taxon>
    </lineage>
</organism>
<dbReference type="GO" id="GO:0005777">
    <property type="term" value="C:peroxisome"/>
    <property type="evidence" value="ECO:0007669"/>
    <property type="project" value="TreeGrafter"/>
</dbReference>
<dbReference type="Proteomes" id="UP001258017">
    <property type="component" value="Unassembled WGS sequence"/>
</dbReference>
<dbReference type="InterPro" id="IPR042231">
    <property type="entry name" value="Cho/carn_acyl_trans_2"/>
</dbReference>
<comment type="caution">
    <text evidence="7">The sequence shown here is derived from an EMBL/GenBank/DDBJ whole genome shotgun (WGS) entry which is preliminary data.</text>
</comment>
<dbReference type="Pfam" id="PF00755">
    <property type="entry name" value="Carn_acyltransf"/>
    <property type="match status" value="1"/>
</dbReference>
<protein>
    <recommendedName>
        <fullName evidence="6">Choline/carnitine acyltransferase domain-containing protein</fullName>
    </recommendedName>
</protein>
<sequence length="624" mass="70337">MQKILSSSVGVYNGIYKTTLMMLRAQITTLNLNKQTLPKQPVPDLGETTERYLKSVKPFLTENEYCKTKRIVKEFISEDGPGCLLQSKLLERYEKTDNWLSEWWLNSAYLGYRAPVIVNSNPGSVGPPLKFKRKEDVYLIAGHLVRAVCDYDKMIKCGNIKQEMAGNEPLDMQPYAMILGTHRRPAPKCDQLLHTDDSKHIIIISNNNFFKLDVIKDCSVLNETEIAGAIKDIVCRSQEKGKAVGILTGNDRDTWAEFHCLLKELGCNDRILREIEQSLFILCMDKQLPKEVFKEKNSASVRAVQSLTGYNSCINAGNRWHDKTVQFILSADGFFGMEYEHSPCEGGPVAVLHDYVLKYIAEQGSGTGCDTFDKFPKAEHLKFETNATIDCAIGSATAAVDKLSKNLDMECFTFDLFGKKVIKGFQLSPDSFIQMALQATYYKLHNKPPAHYETAALRRFRNARTECIRSTSIESVKFAKAITDKRCKNEELKDMLFKAIEVHKKLASEATLGQGVDRHLYGLKMIALCESMELPELYKDIAYTKSTTFTLSSSQVPYKSTSFMCYGPVVPDGYGCCYNPRTDDILFACSSYKSCKETSSKAFADTLKEMLRRMRSIASNCPDA</sequence>
<dbReference type="Gene3D" id="3.30.559.70">
    <property type="entry name" value="Choline/Carnitine o-acyltransferase, domain 2"/>
    <property type="match status" value="1"/>
</dbReference>